<comment type="caution">
    <text evidence="2">The sequence shown here is derived from an EMBL/GenBank/DDBJ whole genome shotgun (WGS) entry which is preliminary data.</text>
</comment>
<feature type="non-terminal residue" evidence="2">
    <location>
        <position position="253"/>
    </location>
</feature>
<dbReference type="Proteomes" id="UP000266841">
    <property type="component" value="Unassembled WGS sequence"/>
</dbReference>
<sequence>MTEVGQTRTGRHFFSTMKIEVPDRLGKWFYGKPSAWGSRNCPQNGPWRPARRAIVEIRLRPRSETAPKAGERRPAAAARLWAIGLDVVGILDLDEVGRRNCTKSSFPESSRRAPQVTANRNRRIQRGAERTTKEVATFFADTTDSKTSMTPMTPSPGPDAAAVSSSGEGGRRGADVNRRLPAPTSPSTLPGRGLPLPRERSGDAVPPPYLTRQGRAPSASPPGPPPPRGGRRSPPRPPEGDAPPQRGTSPSTV</sequence>
<feature type="compositionally biased region" description="Low complexity" evidence="1">
    <location>
        <begin position="141"/>
        <end position="152"/>
    </location>
</feature>
<protein>
    <submittedName>
        <fullName evidence="2">Uncharacterized protein</fullName>
    </submittedName>
</protein>
<evidence type="ECO:0000313" key="3">
    <source>
        <dbReference type="Proteomes" id="UP000266841"/>
    </source>
</evidence>
<feature type="region of interest" description="Disordered" evidence="1">
    <location>
        <begin position="100"/>
        <end position="253"/>
    </location>
</feature>
<name>K0SWG0_THAOC</name>
<accession>K0SWG0</accession>
<feature type="compositionally biased region" description="Basic and acidic residues" evidence="1">
    <location>
        <begin position="169"/>
        <end position="178"/>
    </location>
</feature>
<evidence type="ECO:0000256" key="1">
    <source>
        <dbReference type="SAM" id="MobiDB-lite"/>
    </source>
</evidence>
<proteinExistence type="predicted"/>
<evidence type="ECO:0000313" key="2">
    <source>
        <dbReference type="EMBL" id="EJK65321.1"/>
    </source>
</evidence>
<organism evidence="2 3">
    <name type="scientific">Thalassiosira oceanica</name>
    <name type="common">Marine diatom</name>
    <dbReference type="NCBI Taxonomy" id="159749"/>
    <lineage>
        <taxon>Eukaryota</taxon>
        <taxon>Sar</taxon>
        <taxon>Stramenopiles</taxon>
        <taxon>Ochrophyta</taxon>
        <taxon>Bacillariophyta</taxon>
        <taxon>Coscinodiscophyceae</taxon>
        <taxon>Thalassiosirophycidae</taxon>
        <taxon>Thalassiosirales</taxon>
        <taxon>Thalassiosiraceae</taxon>
        <taxon>Thalassiosira</taxon>
    </lineage>
</organism>
<reference evidence="2 3" key="1">
    <citation type="journal article" date="2012" name="Genome Biol.">
        <title>Genome and low-iron response of an oceanic diatom adapted to chronic iron limitation.</title>
        <authorList>
            <person name="Lommer M."/>
            <person name="Specht M."/>
            <person name="Roy A.S."/>
            <person name="Kraemer L."/>
            <person name="Andreson R."/>
            <person name="Gutowska M.A."/>
            <person name="Wolf J."/>
            <person name="Bergner S.V."/>
            <person name="Schilhabel M.B."/>
            <person name="Klostermeier U.C."/>
            <person name="Beiko R.G."/>
            <person name="Rosenstiel P."/>
            <person name="Hippler M."/>
            <person name="Laroche J."/>
        </authorList>
    </citation>
    <scope>NUCLEOTIDE SEQUENCE [LARGE SCALE GENOMIC DNA]</scope>
    <source>
        <strain evidence="2 3">CCMP1005</strain>
    </source>
</reference>
<gene>
    <name evidence="2" type="ORF">THAOC_13828</name>
</gene>
<dbReference type="EMBL" id="AGNL01015998">
    <property type="protein sequence ID" value="EJK65321.1"/>
    <property type="molecule type" value="Genomic_DNA"/>
</dbReference>
<keyword evidence="3" id="KW-1185">Reference proteome</keyword>
<dbReference type="AlphaFoldDB" id="K0SWG0"/>
<feature type="compositionally biased region" description="Pro residues" evidence="1">
    <location>
        <begin position="219"/>
        <end position="228"/>
    </location>
</feature>